<evidence type="ECO:0000313" key="2">
    <source>
        <dbReference type="EMBL" id="MPM09807.1"/>
    </source>
</evidence>
<evidence type="ECO:0000259" key="1">
    <source>
        <dbReference type="Pfam" id="PF00561"/>
    </source>
</evidence>
<dbReference type="AlphaFoldDB" id="A0A644X1H5"/>
<dbReference type="InterPro" id="IPR029058">
    <property type="entry name" value="AB_hydrolase_fold"/>
</dbReference>
<dbReference type="Gene3D" id="3.40.50.1820">
    <property type="entry name" value="alpha/beta hydrolase"/>
    <property type="match status" value="1"/>
</dbReference>
<dbReference type="GO" id="GO:0070205">
    <property type="term" value="F:2-succinyl-6-hydroxy-2,4-cyclohexadiene-1-carboxylate synthase activity"/>
    <property type="evidence" value="ECO:0007669"/>
    <property type="project" value="UniProtKB-EC"/>
</dbReference>
<sequence>MSYFTFCGKQIYYTEFGTGSPLLFLHGNTASSNMFTAITDKYAENFKVILIDFLGHGKSDRLQKFPADLWFYEAEQVIAFLHEKQYSSVNIIGSSGGALVAINVALEAPDLVSKVIADSFEGERPLKSFTENIANDRELSKHDENAKMFYAYMHGSDWEQVVDNDTDAIVQHSKEIKTFFHQCLQSLKPSILLTGSKKDEFISSVSPNYFENVYGNLIKKIGHGEVYLFNEGGHPAMLSNSEEFFKLSMKFFQR</sequence>
<protein>
    <submittedName>
        <fullName evidence="2">2-succinyl-6-hydroxy-2, 4-cyclohexadiene-1-carboxylate synthase</fullName>
        <ecNumber evidence="2">4.2.99.20</ecNumber>
    </submittedName>
</protein>
<organism evidence="2">
    <name type="scientific">bioreactor metagenome</name>
    <dbReference type="NCBI Taxonomy" id="1076179"/>
    <lineage>
        <taxon>unclassified sequences</taxon>
        <taxon>metagenomes</taxon>
        <taxon>ecological metagenomes</taxon>
    </lineage>
</organism>
<name>A0A644X1H5_9ZZZZ</name>
<dbReference type="InterPro" id="IPR050266">
    <property type="entry name" value="AB_hydrolase_sf"/>
</dbReference>
<dbReference type="InterPro" id="IPR000073">
    <property type="entry name" value="AB_hydrolase_1"/>
</dbReference>
<keyword evidence="2" id="KW-0456">Lyase</keyword>
<dbReference type="SUPFAM" id="SSF53474">
    <property type="entry name" value="alpha/beta-Hydrolases"/>
    <property type="match status" value="1"/>
</dbReference>
<gene>
    <name evidence="2" type="primary">menH_20</name>
    <name evidence="2" type="ORF">SDC9_56130</name>
</gene>
<dbReference type="EMBL" id="VSSQ01001615">
    <property type="protein sequence ID" value="MPM09807.1"/>
    <property type="molecule type" value="Genomic_DNA"/>
</dbReference>
<dbReference type="PANTHER" id="PTHR43798:SF33">
    <property type="entry name" value="HYDROLASE, PUTATIVE (AFU_ORTHOLOGUE AFUA_2G14860)-RELATED"/>
    <property type="match status" value="1"/>
</dbReference>
<dbReference type="GO" id="GO:0016020">
    <property type="term" value="C:membrane"/>
    <property type="evidence" value="ECO:0007669"/>
    <property type="project" value="TreeGrafter"/>
</dbReference>
<dbReference type="Pfam" id="PF00561">
    <property type="entry name" value="Abhydrolase_1"/>
    <property type="match status" value="1"/>
</dbReference>
<dbReference type="EC" id="4.2.99.20" evidence="2"/>
<comment type="caution">
    <text evidence="2">The sequence shown here is derived from an EMBL/GenBank/DDBJ whole genome shotgun (WGS) entry which is preliminary data.</text>
</comment>
<proteinExistence type="predicted"/>
<dbReference type="PANTHER" id="PTHR43798">
    <property type="entry name" value="MONOACYLGLYCEROL LIPASE"/>
    <property type="match status" value="1"/>
</dbReference>
<dbReference type="PRINTS" id="PR00111">
    <property type="entry name" value="ABHYDROLASE"/>
</dbReference>
<accession>A0A644X1H5</accession>
<feature type="domain" description="AB hydrolase-1" evidence="1">
    <location>
        <begin position="21"/>
        <end position="125"/>
    </location>
</feature>
<reference evidence="2" key="1">
    <citation type="submission" date="2019-08" db="EMBL/GenBank/DDBJ databases">
        <authorList>
            <person name="Kucharzyk K."/>
            <person name="Murdoch R.W."/>
            <person name="Higgins S."/>
            <person name="Loffler F."/>
        </authorList>
    </citation>
    <scope>NUCLEOTIDE SEQUENCE</scope>
</reference>